<sequence>MTTIILCPACLTVLPQDYPHDHVAIDRALTTQPERFATMSRPERREVVLTGLDRGTSITALAALFRIRIGILRALLPAEHPESAQNARNRRAADLAALEAAVRSLWTQGLPDTDIALRTGHSVYAVLRARRRLGLAALVNHHNFLTGGTR</sequence>
<evidence type="ECO:0000313" key="1">
    <source>
        <dbReference type="EMBL" id="GID64340.1"/>
    </source>
</evidence>
<keyword evidence="2" id="KW-1185">Reference proteome</keyword>
<reference evidence="1" key="1">
    <citation type="submission" date="2021-01" db="EMBL/GenBank/DDBJ databases">
        <title>Whole genome shotgun sequence of Actinoplanes cyaneus NBRC 14990.</title>
        <authorList>
            <person name="Komaki H."/>
            <person name="Tamura T."/>
        </authorList>
    </citation>
    <scope>NUCLEOTIDE SEQUENCE</scope>
    <source>
        <strain evidence="1">NBRC 14990</strain>
    </source>
</reference>
<dbReference type="Proteomes" id="UP000619479">
    <property type="component" value="Unassembled WGS sequence"/>
</dbReference>
<evidence type="ECO:0000313" key="2">
    <source>
        <dbReference type="Proteomes" id="UP000619479"/>
    </source>
</evidence>
<dbReference type="RefSeq" id="WP_203739844.1">
    <property type="nucleotide sequence ID" value="NZ_BAAAUC010000007.1"/>
</dbReference>
<name>A0A919LZR2_9ACTN</name>
<proteinExistence type="predicted"/>
<gene>
    <name evidence="1" type="ORF">Acy02nite_22210</name>
</gene>
<dbReference type="AlphaFoldDB" id="A0A919LZR2"/>
<accession>A0A919LZR2</accession>
<organism evidence="1 2">
    <name type="scientific">Actinoplanes cyaneus</name>
    <dbReference type="NCBI Taxonomy" id="52696"/>
    <lineage>
        <taxon>Bacteria</taxon>
        <taxon>Bacillati</taxon>
        <taxon>Actinomycetota</taxon>
        <taxon>Actinomycetes</taxon>
        <taxon>Micromonosporales</taxon>
        <taxon>Micromonosporaceae</taxon>
        <taxon>Actinoplanes</taxon>
    </lineage>
</organism>
<protein>
    <submittedName>
        <fullName evidence="1">Uncharacterized protein</fullName>
    </submittedName>
</protein>
<dbReference type="EMBL" id="BOMH01000016">
    <property type="protein sequence ID" value="GID64340.1"/>
    <property type="molecule type" value="Genomic_DNA"/>
</dbReference>
<comment type="caution">
    <text evidence="1">The sequence shown here is derived from an EMBL/GenBank/DDBJ whole genome shotgun (WGS) entry which is preliminary data.</text>
</comment>